<dbReference type="PANTHER" id="PTHR30545:SF2">
    <property type="entry name" value="SUGAR FERMENTATION STIMULATION PROTEIN A"/>
    <property type="match status" value="1"/>
</dbReference>
<dbReference type="InterPro" id="IPR040452">
    <property type="entry name" value="SfsA_C"/>
</dbReference>
<dbReference type="GO" id="GO:0003677">
    <property type="term" value="F:DNA binding"/>
    <property type="evidence" value="ECO:0007669"/>
    <property type="project" value="InterPro"/>
</dbReference>
<dbReference type="HOGENOM" id="CLU_052299_1_0_7"/>
<keyword evidence="5" id="KW-1185">Reference proteome</keyword>
<accession>G7Q576</accession>
<dbReference type="Pfam" id="PF03749">
    <property type="entry name" value="SfsA"/>
    <property type="match status" value="1"/>
</dbReference>
<dbReference type="PANTHER" id="PTHR30545">
    <property type="entry name" value="SUGAR FERMENTATION STIMULATION PROTEIN A"/>
    <property type="match status" value="1"/>
</dbReference>
<feature type="domain" description="Sugar fermentation stimulation protein C-terminal" evidence="2">
    <location>
        <begin position="96"/>
        <end position="229"/>
    </location>
</feature>
<dbReference type="AlphaFoldDB" id="G7Q576"/>
<dbReference type="InterPro" id="IPR041465">
    <property type="entry name" value="SfsA_N"/>
</dbReference>
<dbReference type="Pfam" id="PF17746">
    <property type="entry name" value="SfsA_N"/>
    <property type="match status" value="1"/>
</dbReference>
<dbReference type="InterPro" id="IPR005224">
    <property type="entry name" value="SfsA"/>
</dbReference>
<dbReference type="RefSeq" id="WP_009181774.1">
    <property type="nucleotide sequence ID" value="NZ_CM001368.1"/>
</dbReference>
<comment type="similarity">
    <text evidence="1">Belongs to the SfsA family.</text>
</comment>
<evidence type="ECO:0000259" key="3">
    <source>
        <dbReference type="Pfam" id="PF17746"/>
    </source>
</evidence>
<name>G7Q576_9BACT</name>
<evidence type="ECO:0000313" key="5">
    <source>
        <dbReference type="Proteomes" id="UP000004662"/>
    </source>
</evidence>
<gene>
    <name evidence="1" type="primary">sfsA</name>
    <name evidence="4" type="ORF">DFW101_2395</name>
</gene>
<organism evidence="4 5">
    <name type="scientific">Solidesulfovibrio carbinoliphilus subsp. oakridgensis</name>
    <dbReference type="NCBI Taxonomy" id="694327"/>
    <lineage>
        <taxon>Bacteria</taxon>
        <taxon>Pseudomonadati</taxon>
        <taxon>Thermodesulfobacteriota</taxon>
        <taxon>Desulfovibrionia</taxon>
        <taxon>Desulfovibrionales</taxon>
        <taxon>Desulfovibrionaceae</taxon>
        <taxon>Solidesulfovibrio</taxon>
    </lineage>
</organism>
<dbReference type="EMBL" id="CM001368">
    <property type="protein sequence ID" value="EHJ48399.1"/>
    <property type="molecule type" value="Genomic_DNA"/>
</dbReference>
<dbReference type="Gene3D" id="3.40.1350.60">
    <property type="match status" value="1"/>
</dbReference>
<reference evidence="5" key="1">
    <citation type="journal article" date="2015" name="Genome Announc.">
        <title>High-Quality Draft Genome Sequence of Desulfovibrio carbinoliphilus FW-101-2B, an Organic Acid-Oxidizing Sulfate-Reducing Bacterium Isolated from Uranium(VI)-Contaminated Groundwater.</title>
        <authorList>
            <person name="Ramsay B.D."/>
            <person name="Hwang C."/>
            <person name="Woo H.L."/>
            <person name="Carroll S.L."/>
            <person name="Lucas S."/>
            <person name="Han J."/>
            <person name="Lapidus A.L."/>
            <person name="Cheng J.F."/>
            <person name="Goodwin L.A."/>
            <person name="Pitluck S."/>
            <person name="Peters L."/>
            <person name="Chertkov O."/>
            <person name="Held B."/>
            <person name="Detter J.C."/>
            <person name="Han C.S."/>
            <person name="Tapia R."/>
            <person name="Land M.L."/>
            <person name="Hauser L.J."/>
            <person name="Kyrpides N.C."/>
            <person name="Ivanova N.N."/>
            <person name="Mikhailova N."/>
            <person name="Pagani I."/>
            <person name="Woyke T."/>
            <person name="Arkin A.P."/>
            <person name="Dehal P."/>
            <person name="Chivian D."/>
            <person name="Criddle C.S."/>
            <person name="Wu W."/>
            <person name="Chakraborty R."/>
            <person name="Hazen T.C."/>
            <person name="Fields M.W."/>
        </authorList>
    </citation>
    <scope>NUCLEOTIDE SEQUENCE [LARGE SCALE GENOMIC DNA]</scope>
    <source>
        <strain evidence="5">FW-101-2B</strain>
    </source>
</reference>
<dbReference type="eggNOG" id="COG1489">
    <property type="taxonomic scope" value="Bacteria"/>
</dbReference>
<dbReference type="HAMAP" id="MF_00095">
    <property type="entry name" value="SfsA"/>
    <property type="match status" value="1"/>
</dbReference>
<feature type="domain" description="SfsA N-terminal OB" evidence="3">
    <location>
        <begin position="23"/>
        <end position="92"/>
    </location>
</feature>
<sequence length="247" mass="26311">MVPTPASPVLLPFDGPLVPARFVRRYKRFLVDAEGPDGLFTAHANNTGSMLGLLRPGCEIALSVSANPKRRLAHTLELVRLPESCGGFWVGVNTLTPNRLFRRAFLAGAFPELAGYEALRPEPAFAGGRLDFVLTGPAGTCFVECKNVTMVEDDAAMFPDAATERGQKHLVELTRLAREGTCRAALFYCVQRPDGCCFAPAAVVDPAYAALFREAVAAGVLVLAYRGGASPGGIALGGRLPLAPWPE</sequence>
<evidence type="ECO:0000256" key="1">
    <source>
        <dbReference type="HAMAP-Rule" id="MF_00095"/>
    </source>
</evidence>
<proteinExistence type="inferred from homology"/>
<dbReference type="STRING" id="694327.DFW101_2395"/>
<protein>
    <recommendedName>
        <fullName evidence="1">Sugar fermentation stimulation protein homolog</fullName>
    </recommendedName>
</protein>
<dbReference type="NCBIfam" id="TIGR00230">
    <property type="entry name" value="sfsA"/>
    <property type="match status" value="1"/>
</dbReference>
<evidence type="ECO:0000313" key="4">
    <source>
        <dbReference type="EMBL" id="EHJ48399.1"/>
    </source>
</evidence>
<dbReference type="Gene3D" id="2.40.50.580">
    <property type="match status" value="1"/>
</dbReference>
<dbReference type="CDD" id="cd22359">
    <property type="entry name" value="SfsA-like_bacterial"/>
    <property type="match status" value="1"/>
</dbReference>
<evidence type="ECO:0000259" key="2">
    <source>
        <dbReference type="Pfam" id="PF03749"/>
    </source>
</evidence>
<dbReference type="OrthoDB" id="9802365at2"/>
<dbReference type="Proteomes" id="UP000004662">
    <property type="component" value="Chromosome"/>
</dbReference>